<evidence type="ECO:0000313" key="18">
    <source>
        <dbReference type="Proteomes" id="UP000694390"/>
    </source>
</evidence>
<evidence type="ECO:0000256" key="11">
    <source>
        <dbReference type="ARBA" id="ARBA00023286"/>
    </source>
</evidence>
<dbReference type="GO" id="GO:0043235">
    <property type="term" value="C:receptor complex"/>
    <property type="evidence" value="ECO:0007669"/>
    <property type="project" value="TreeGrafter"/>
</dbReference>
<keyword evidence="9 15" id="KW-1015">Disulfide bond</keyword>
<keyword evidence="4" id="KW-1003">Cell membrane</keyword>
<dbReference type="PIRSF" id="PIRSF005713">
    <property type="entry name" value="P2X_purinoceptor"/>
    <property type="match status" value="1"/>
</dbReference>
<dbReference type="Gene3D" id="1.10.287.940">
    <property type="entry name" value="atp-gated p2x4 ion channel"/>
    <property type="match status" value="1"/>
</dbReference>
<dbReference type="OrthoDB" id="494673at2759"/>
<evidence type="ECO:0000256" key="8">
    <source>
        <dbReference type="ARBA" id="ARBA00023136"/>
    </source>
</evidence>
<protein>
    <recommendedName>
        <fullName evidence="16">P2X purinoceptor</fullName>
    </recommendedName>
</protein>
<dbReference type="GO" id="GO:0098794">
    <property type="term" value="C:postsynapse"/>
    <property type="evidence" value="ECO:0007669"/>
    <property type="project" value="GOC"/>
</dbReference>
<organism evidence="17 18">
    <name type="scientific">Gopherus evgoodei</name>
    <name type="common">Goodes thornscrub tortoise</name>
    <dbReference type="NCBI Taxonomy" id="1825980"/>
    <lineage>
        <taxon>Eukaryota</taxon>
        <taxon>Metazoa</taxon>
        <taxon>Chordata</taxon>
        <taxon>Craniata</taxon>
        <taxon>Vertebrata</taxon>
        <taxon>Euteleostomi</taxon>
        <taxon>Archelosauria</taxon>
        <taxon>Testudinata</taxon>
        <taxon>Testudines</taxon>
        <taxon>Cryptodira</taxon>
        <taxon>Durocryptodira</taxon>
        <taxon>Testudinoidea</taxon>
        <taxon>Testudinidae</taxon>
        <taxon>Gopherus</taxon>
    </lineage>
</organism>
<comment type="catalytic activity">
    <reaction evidence="13">
        <text>Ca(2+)(in) = Ca(2+)(out)</text>
        <dbReference type="Rhea" id="RHEA:29671"/>
        <dbReference type="ChEBI" id="CHEBI:29108"/>
    </reaction>
</comment>
<keyword evidence="12 16" id="KW-0407">Ion channel</keyword>
<evidence type="ECO:0000256" key="13">
    <source>
        <dbReference type="ARBA" id="ARBA00036634"/>
    </source>
</evidence>
<feature type="disulfide bond" evidence="15">
    <location>
        <begin position="245"/>
        <end position="254"/>
    </location>
</feature>
<gene>
    <name evidence="17" type="primary">P2RX2</name>
</gene>
<name>A0A8C4Y7Z4_9SAUR</name>
<keyword evidence="14" id="KW-0547">Nucleotide-binding</keyword>
<comment type="similarity">
    <text evidence="2 16">Belongs to the P2X receptor family.</text>
</comment>
<dbReference type="Ensembl" id="ENSGEVT00005022567.1">
    <property type="protein sequence ID" value="ENSGEVP00005021482.1"/>
    <property type="gene ID" value="ENSGEVG00005014916.1"/>
</dbReference>
<reference evidence="17" key="1">
    <citation type="submission" date="2019-06" db="EMBL/GenBank/DDBJ databases">
        <title>G10K-VGP Goodes thornscrub tortoise genome, primary haplotype.</title>
        <authorList>
            <person name="Murphy B."/>
            <person name="Edwards T."/>
            <person name="Rhie A."/>
            <person name="Koren S."/>
            <person name="Phillippy A."/>
            <person name="Fedrigo O."/>
            <person name="Haase B."/>
            <person name="Mountcastle J."/>
            <person name="Lewin H."/>
            <person name="Damas J."/>
            <person name="Howe K."/>
            <person name="Formenti G."/>
            <person name="Myers G."/>
            <person name="Durbin R."/>
            <person name="Jarvis E.D."/>
        </authorList>
    </citation>
    <scope>NUCLEOTIDE SEQUENCE [LARGE SCALE GENOMIC DNA]</scope>
</reference>
<comment type="function">
    <text evidence="16">Receptor for ATP that acts as a ligand-gated ion channel.</text>
</comment>
<evidence type="ECO:0000313" key="17">
    <source>
        <dbReference type="Ensembl" id="ENSGEVP00005021482.1"/>
    </source>
</evidence>
<dbReference type="Gene3D" id="2.60.490.10">
    <property type="entry name" value="atp-gated p2x4 ion channel domain"/>
    <property type="match status" value="1"/>
</dbReference>
<dbReference type="GO" id="GO:0001614">
    <property type="term" value="F:purinergic nucleotide receptor activity"/>
    <property type="evidence" value="ECO:0007669"/>
    <property type="project" value="InterPro"/>
</dbReference>
<evidence type="ECO:0000256" key="16">
    <source>
        <dbReference type="RuleBase" id="RU000681"/>
    </source>
</evidence>
<feature type="binding site" evidence="14">
    <location>
        <begin position="67"/>
        <end position="69"/>
    </location>
    <ligand>
        <name>ATP</name>
        <dbReference type="ChEBI" id="CHEBI:30616"/>
        <note>ligand shared between two neighboring subunits of the homotrimer</note>
    </ligand>
</feature>
<reference evidence="17" key="2">
    <citation type="submission" date="2025-08" db="UniProtKB">
        <authorList>
            <consortium name="Ensembl"/>
        </authorList>
    </citation>
    <scope>IDENTIFICATION</scope>
</reference>
<dbReference type="GO" id="GO:0005524">
    <property type="term" value="F:ATP binding"/>
    <property type="evidence" value="ECO:0007669"/>
    <property type="project" value="UniProtKB-KW"/>
</dbReference>
<dbReference type="GO" id="GO:0005886">
    <property type="term" value="C:plasma membrane"/>
    <property type="evidence" value="ECO:0007669"/>
    <property type="project" value="UniProtKB-SubCell"/>
</dbReference>
<feature type="disulfide bond" evidence="15">
    <location>
        <begin position="111"/>
        <end position="151"/>
    </location>
</feature>
<feature type="binding site" evidence="14">
    <location>
        <position position="171"/>
    </location>
    <ligand>
        <name>ATP</name>
        <dbReference type="ChEBI" id="CHEBI:30616"/>
        <note>ligand shared between two neighboring subunits of the homotrimer</note>
    </ligand>
</feature>
<dbReference type="Pfam" id="PF00864">
    <property type="entry name" value="P2X_receptor"/>
    <property type="match status" value="1"/>
</dbReference>
<dbReference type="Proteomes" id="UP000694390">
    <property type="component" value="Chromosome 13"/>
</dbReference>
<dbReference type="InterPro" id="IPR059116">
    <property type="entry name" value="P2X_receptor"/>
</dbReference>
<comment type="caution">
    <text evidence="16">Lacks conserved residue(s) required for the propagation of feature annotation.</text>
</comment>
<dbReference type="InterPro" id="IPR027309">
    <property type="entry name" value="P2X_extracellular_dom_sf"/>
</dbReference>
<evidence type="ECO:0000256" key="4">
    <source>
        <dbReference type="ARBA" id="ARBA00022475"/>
    </source>
</evidence>
<evidence type="ECO:0000256" key="2">
    <source>
        <dbReference type="ARBA" id="ARBA00009848"/>
    </source>
</evidence>
<sequence>MATRGHQCCRDRQLRALRVIVVKNRSLGIMYRGVQLLILLYFIWYVFIIQKGYQENETGPESSVVTKVKGISRSHSKVWDVEEYVKPAEGGSVFSILTRVEVTHSQTLESCPEVREAAGAGWRARHSPGRTGRCVPYYNGSGKTCEVTAWCPVEDGWTVSESLGKMAAQFTILIKNNIHFPRFGFSKGNVKGEKSGYLKGCTFNETTDLYCPIFRLGSIVEQAGENFTTLAERGGVIGVIINWNCNLDLPDSACNPSYSFRRLDPKSIQVSSGYNYRFAKYYSCNGTNTRSLIKAYGIRIDVIVHGQAGKFSLIPTIINLATALTSVGVVSMCSLCPGCLARAPSGTNPALLLPRAPSSATGSY</sequence>
<keyword evidence="3 16" id="KW-0813">Transport</keyword>
<keyword evidence="11" id="KW-1071">Ligand-gated ion channel</keyword>
<dbReference type="GO" id="GO:0033198">
    <property type="term" value="P:response to ATP"/>
    <property type="evidence" value="ECO:0007669"/>
    <property type="project" value="InterPro"/>
</dbReference>
<feature type="disulfide bond" evidence="15">
    <location>
        <begin position="201"/>
        <end position="211"/>
    </location>
</feature>
<keyword evidence="16" id="KW-0675">Receptor</keyword>
<dbReference type="PRINTS" id="PR01309">
    <property type="entry name" value="P2X2RECEPTOR"/>
</dbReference>
<evidence type="ECO:0000256" key="1">
    <source>
        <dbReference type="ARBA" id="ARBA00004651"/>
    </source>
</evidence>
<feature type="transmembrane region" description="Helical" evidence="16">
    <location>
        <begin position="29"/>
        <end position="47"/>
    </location>
</feature>
<proteinExistence type="inferred from homology"/>
<dbReference type="NCBIfam" id="TIGR00863">
    <property type="entry name" value="P2X"/>
    <property type="match status" value="1"/>
</dbReference>
<dbReference type="AlphaFoldDB" id="A0A8C4Y7Z4"/>
<dbReference type="InterPro" id="IPR001429">
    <property type="entry name" value="P2X_purnocptor"/>
</dbReference>
<keyword evidence="8 16" id="KW-0472">Membrane</keyword>
<evidence type="ECO:0000256" key="12">
    <source>
        <dbReference type="ARBA" id="ARBA00023303"/>
    </source>
</evidence>
<dbReference type="InterPro" id="IPR003045">
    <property type="entry name" value="P2X2_purnocptor"/>
</dbReference>
<evidence type="ECO:0000256" key="15">
    <source>
        <dbReference type="PIRSR" id="PIRSR005713-2"/>
    </source>
</evidence>
<dbReference type="PRINTS" id="PR01307">
    <property type="entry name" value="P2XRECEPTOR"/>
</dbReference>
<dbReference type="GeneTree" id="ENSGT01020000230351"/>
<reference evidence="17" key="3">
    <citation type="submission" date="2025-09" db="UniProtKB">
        <authorList>
            <consortium name="Ensembl"/>
        </authorList>
    </citation>
    <scope>IDENTIFICATION</scope>
</reference>
<dbReference type="GO" id="GO:0004931">
    <property type="term" value="F:extracellularly ATP-gated monoatomic cation channel activity"/>
    <property type="evidence" value="ECO:0007669"/>
    <property type="project" value="InterPro"/>
</dbReference>
<dbReference type="GO" id="GO:0070588">
    <property type="term" value="P:calcium ion transmembrane transport"/>
    <property type="evidence" value="ECO:0007669"/>
    <property type="project" value="TreeGrafter"/>
</dbReference>
<dbReference type="PROSITE" id="PS01212">
    <property type="entry name" value="P2X_RECEPTOR"/>
    <property type="match status" value="1"/>
</dbReference>
<keyword evidence="6 16" id="KW-1133">Transmembrane helix</keyword>
<dbReference type="PANTHER" id="PTHR10125:SF4">
    <property type="entry name" value="P2X PURINOCEPTOR 2"/>
    <property type="match status" value="1"/>
</dbReference>
<evidence type="ECO:0000256" key="5">
    <source>
        <dbReference type="ARBA" id="ARBA00022692"/>
    </source>
</evidence>
<keyword evidence="14" id="KW-0067">ATP-binding</keyword>
<evidence type="ECO:0000256" key="9">
    <source>
        <dbReference type="ARBA" id="ARBA00023157"/>
    </source>
</evidence>
<evidence type="ECO:0000256" key="6">
    <source>
        <dbReference type="ARBA" id="ARBA00022989"/>
    </source>
</evidence>
<feature type="binding site" evidence="14">
    <location>
        <position position="294"/>
    </location>
    <ligand>
        <name>ATP</name>
        <dbReference type="ChEBI" id="CHEBI:30616"/>
        <note>ligand shared between two neighboring subunits of the homotrimer</note>
    </ligand>
</feature>
<evidence type="ECO:0000256" key="10">
    <source>
        <dbReference type="ARBA" id="ARBA00023180"/>
    </source>
</evidence>
<evidence type="ECO:0000256" key="7">
    <source>
        <dbReference type="ARBA" id="ARBA00023065"/>
    </source>
</evidence>
<dbReference type="InterPro" id="IPR053792">
    <property type="entry name" value="P2X_RECEPTOR_CS"/>
</dbReference>
<feature type="binding site" evidence="14">
    <location>
        <begin position="275"/>
        <end position="277"/>
    </location>
    <ligand>
        <name>ATP</name>
        <dbReference type="ChEBI" id="CHEBI:30616"/>
        <note>ligand shared between two neighboring subunits of the homotrimer</note>
    </ligand>
</feature>
<evidence type="ECO:0000256" key="14">
    <source>
        <dbReference type="PIRSR" id="PIRSR005713-1"/>
    </source>
</evidence>
<keyword evidence="7 16" id="KW-0406">Ion transport</keyword>
<keyword evidence="5 16" id="KW-0812">Transmembrane</keyword>
<comment type="subcellular location">
    <subcellularLocation>
        <location evidence="1">Cell membrane</location>
        <topology evidence="1">Multi-pass membrane protein</topology>
    </subcellularLocation>
    <subcellularLocation>
        <location evidence="16">Membrane</location>
        <topology evidence="16">Multi-pass membrane protein</topology>
    </subcellularLocation>
</comment>
<accession>A0A8C4Y7Z4</accession>
<evidence type="ECO:0000256" key="3">
    <source>
        <dbReference type="ARBA" id="ARBA00022448"/>
    </source>
</evidence>
<keyword evidence="10" id="KW-0325">Glycoprotein</keyword>
<keyword evidence="18" id="KW-1185">Reference proteome</keyword>
<dbReference type="PANTHER" id="PTHR10125">
    <property type="entry name" value="P2X PURINOCEPTOR"/>
    <property type="match status" value="1"/>
</dbReference>